<evidence type="ECO:0000313" key="2">
    <source>
        <dbReference type="Proteomes" id="UP000183656"/>
    </source>
</evidence>
<sequence length="72" mass="8565">MSIFRRPDYQSEATQFINQMKTQKPELDAQQQAGRALLWDKNVDRTLWEDYRAGRVAQKSYVYYAYSPANQQ</sequence>
<dbReference type="AlphaFoldDB" id="A0A1I7FZX7"/>
<dbReference type="Proteomes" id="UP000183656">
    <property type="component" value="Unassembled WGS sequence"/>
</dbReference>
<dbReference type="OrthoDB" id="5296692at2"/>
<keyword evidence="2" id="KW-1185">Reference proteome</keyword>
<reference evidence="1 2" key="1">
    <citation type="submission" date="2016-10" db="EMBL/GenBank/DDBJ databases">
        <authorList>
            <person name="de Groot N.N."/>
        </authorList>
    </citation>
    <scope>NUCLEOTIDE SEQUENCE [LARGE SCALE GENOMIC DNA]</scope>
    <source>
        <strain evidence="1 2">R-24608</strain>
    </source>
</reference>
<evidence type="ECO:0000313" key="1">
    <source>
        <dbReference type="EMBL" id="SFU41723.1"/>
    </source>
</evidence>
<gene>
    <name evidence="1" type="ORF">SAMN04489707_1003177</name>
</gene>
<dbReference type="InterPro" id="IPR021853">
    <property type="entry name" value="DUF3460"/>
</dbReference>
<dbReference type="Pfam" id="PF11943">
    <property type="entry name" value="DUF3460"/>
    <property type="match status" value="1"/>
</dbReference>
<dbReference type="EMBL" id="FPBX01000003">
    <property type="protein sequence ID" value="SFU41723.1"/>
    <property type="molecule type" value="Genomic_DNA"/>
</dbReference>
<dbReference type="RefSeq" id="WP_054254597.1">
    <property type="nucleotide sequence ID" value="NZ_CYIG01000001.1"/>
</dbReference>
<organism evidence="1 2">
    <name type="scientific">Paenacidovorax caeni</name>
    <dbReference type="NCBI Taxonomy" id="343013"/>
    <lineage>
        <taxon>Bacteria</taxon>
        <taxon>Pseudomonadati</taxon>
        <taxon>Pseudomonadota</taxon>
        <taxon>Betaproteobacteria</taxon>
        <taxon>Burkholderiales</taxon>
        <taxon>Comamonadaceae</taxon>
        <taxon>Paenacidovorax</taxon>
    </lineage>
</organism>
<dbReference type="STRING" id="343013.SAMN04489707_1003177"/>
<accession>A0A1I7FZX7</accession>
<evidence type="ECO:0008006" key="3">
    <source>
        <dbReference type="Google" id="ProtNLM"/>
    </source>
</evidence>
<protein>
    <recommendedName>
        <fullName evidence="3">Acetyl-CoA carboxyl transferase</fullName>
    </recommendedName>
</protein>
<proteinExistence type="predicted"/>
<name>A0A1I7FZX7_9BURK</name>